<dbReference type="SUPFAM" id="SSF52540">
    <property type="entry name" value="P-loop containing nucleoside triphosphate hydrolases"/>
    <property type="match status" value="1"/>
</dbReference>
<dbReference type="InterPro" id="IPR027417">
    <property type="entry name" value="P-loop_NTPase"/>
</dbReference>
<name>A0A1G9V3M9_9BACT</name>
<proteinExistence type="predicted"/>
<reference evidence="1 2" key="1">
    <citation type="submission" date="2016-10" db="EMBL/GenBank/DDBJ databases">
        <authorList>
            <person name="de Groot N.N."/>
        </authorList>
    </citation>
    <scope>NUCLEOTIDE SEQUENCE [LARGE SCALE GENOMIC DNA]</scope>
    <source>
        <strain evidence="1 2">DSM 21668</strain>
    </source>
</reference>
<evidence type="ECO:0000313" key="2">
    <source>
        <dbReference type="Proteomes" id="UP000198901"/>
    </source>
</evidence>
<accession>A0A1G9V3M9</accession>
<dbReference type="Gene3D" id="3.40.50.300">
    <property type="entry name" value="P-loop containing nucleotide triphosphate hydrolases"/>
    <property type="match status" value="1"/>
</dbReference>
<dbReference type="OrthoDB" id="182489at2"/>
<dbReference type="Gene3D" id="1.10.10.10">
    <property type="entry name" value="Winged helix-like DNA-binding domain superfamily/Winged helix DNA-binding domain"/>
    <property type="match status" value="1"/>
</dbReference>
<dbReference type="InterPro" id="IPR036388">
    <property type="entry name" value="WH-like_DNA-bd_sf"/>
</dbReference>
<protein>
    <recommendedName>
        <fullName evidence="3">AAA ATPase domain-containing protein</fullName>
    </recommendedName>
</protein>
<dbReference type="Proteomes" id="UP000198901">
    <property type="component" value="Unassembled WGS sequence"/>
</dbReference>
<dbReference type="AlphaFoldDB" id="A0A1G9V3M9"/>
<dbReference type="EMBL" id="FNGS01000008">
    <property type="protein sequence ID" value="SDM66666.1"/>
    <property type="molecule type" value="Genomic_DNA"/>
</dbReference>
<sequence>MPRRIHELLRHARKKYFVGREKELADFQQLVRHPDRDTVLLYVYGPGGQGKSTLIREYIEWSAGNGYTCLFLDARDFAPEPGALLGSLRQALQIGSDASVYDELESRDERTILFIDTYELLQPIDDWMRQDFLPLLPDHVLTVISGRKAPSTLWTIDAGWQQLMKTIQVRNLSPHESREYLDKRNISEAQIPRILDFTHGHPLALSVVADMLEQYPGREFRPEDSPDIIRKLLEHFVQKVPSPAHRLVLEIAALIHVTTEPLLQHVLDMEDVSELFAWLQELSFVEWNRHGLFLHEVARESLSADLQWRNPDWYRELHTRVRRYYIARIGKTTGETQRKLLFELNYLRRETVRSFFHWENPGMPLEAWHQADRDALLAMTRQWEGEASAGYLNAWLSHPATEVWVSRPAGAGVSGFLLAIRLQELTAPTGDPTVDRALTWLREKGNLRRGEVSTLFRFWMSADTYQAVSSLQSSMYLSVLQYCLNTPNLAVTFWGVSQPELRAPMLAGADMQLVPELTIRNEGQDFGFFAHDWRKVPATEWLAGLGVPASVPDGEERPVRLQVMILSEDEFYESAAEALKDLSSEKRLYQNPLLRSKIVVAAAGNQAPDAERVAALRRLLREALSGLESSPRNEKFHRVVHRTFFNPAGTSQEQIADFLRLPFSTYRRYLAKGIRALTDILWVQEEN</sequence>
<dbReference type="RefSeq" id="WP_093207051.1">
    <property type="nucleotide sequence ID" value="NZ_FNGS01000008.1"/>
</dbReference>
<organism evidence="1 2">
    <name type="scientific">Siphonobacter aquaeclarae</name>
    <dbReference type="NCBI Taxonomy" id="563176"/>
    <lineage>
        <taxon>Bacteria</taxon>
        <taxon>Pseudomonadati</taxon>
        <taxon>Bacteroidota</taxon>
        <taxon>Cytophagia</taxon>
        <taxon>Cytophagales</taxon>
        <taxon>Cytophagaceae</taxon>
        <taxon>Siphonobacter</taxon>
    </lineage>
</organism>
<evidence type="ECO:0008006" key="3">
    <source>
        <dbReference type="Google" id="ProtNLM"/>
    </source>
</evidence>
<evidence type="ECO:0000313" key="1">
    <source>
        <dbReference type="EMBL" id="SDM66666.1"/>
    </source>
</evidence>
<dbReference type="STRING" id="563176.SAMN04488090_3948"/>
<gene>
    <name evidence="1" type="ORF">SAMN04488090_3948</name>
</gene>
<keyword evidence="2" id="KW-1185">Reference proteome</keyword>